<comment type="caution">
    <text evidence="2">The sequence shown here is derived from an EMBL/GenBank/DDBJ whole genome shotgun (WGS) entry which is preliminary data.</text>
</comment>
<name>A0A4Q7P8I1_9BACT</name>
<keyword evidence="3" id="KW-1185">Reference proteome</keyword>
<organism evidence="2 3">
    <name type="scientific">Cecembia calidifontis</name>
    <dbReference type="NCBI Taxonomy" id="1187080"/>
    <lineage>
        <taxon>Bacteria</taxon>
        <taxon>Pseudomonadati</taxon>
        <taxon>Bacteroidota</taxon>
        <taxon>Cytophagia</taxon>
        <taxon>Cytophagales</taxon>
        <taxon>Cyclobacteriaceae</taxon>
        <taxon>Cecembia</taxon>
    </lineage>
</organism>
<dbReference type="AlphaFoldDB" id="A0A4Q7P8I1"/>
<gene>
    <name evidence="2" type="ORF">BC751_1995</name>
</gene>
<dbReference type="Proteomes" id="UP000292209">
    <property type="component" value="Unassembled WGS sequence"/>
</dbReference>
<evidence type="ECO:0000313" key="3">
    <source>
        <dbReference type="Proteomes" id="UP000292209"/>
    </source>
</evidence>
<proteinExistence type="predicted"/>
<reference evidence="2 3" key="1">
    <citation type="submission" date="2019-02" db="EMBL/GenBank/DDBJ databases">
        <title>Genomic Encyclopedia of Archaeal and Bacterial Type Strains, Phase II (KMG-II): from individual species to whole genera.</title>
        <authorList>
            <person name="Goeker M."/>
        </authorList>
    </citation>
    <scope>NUCLEOTIDE SEQUENCE [LARGE SCALE GENOMIC DNA]</scope>
    <source>
        <strain evidence="2 3">DSM 21411</strain>
    </source>
</reference>
<keyword evidence="1" id="KW-0812">Transmembrane</keyword>
<feature type="transmembrane region" description="Helical" evidence="1">
    <location>
        <begin position="14"/>
        <end position="35"/>
    </location>
</feature>
<sequence length="63" mass="7468">MKKEILSSIENVEIYPIISLLIFVIFFIGMFIWVIRVDKNYINHMKDMPFNDKPQNSGGYEKV</sequence>
<accession>A0A4Q7P8I1</accession>
<protein>
    <recommendedName>
        <fullName evidence="4">Cbb3-type cytochrome oxidase component FixQ</fullName>
    </recommendedName>
</protein>
<dbReference type="EMBL" id="SGXG01000001">
    <property type="protein sequence ID" value="RZS96424.1"/>
    <property type="molecule type" value="Genomic_DNA"/>
</dbReference>
<keyword evidence="1" id="KW-1133">Transmembrane helix</keyword>
<evidence type="ECO:0000256" key="1">
    <source>
        <dbReference type="SAM" id="Phobius"/>
    </source>
</evidence>
<dbReference type="OrthoDB" id="982086at2"/>
<evidence type="ECO:0008006" key="4">
    <source>
        <dbReference type="Google" id="ProtNLM"/>
    </source>
</evidence>
<evidence type="ECO:0000313" key="2">
    <source>
        <dbReference type="EMBL" id="RZS96424.1"/>
    </source>
</evidence>
<dbReference type="RefSeq" id="WP_130275364.1">
    <property type="nucleotide sequence ID" value="NZ_SGXG01000001.1"/>
</dbReference>
<keyword evidence="1" id="KW-0472">Membrane</keyword>